<dbReference type="PROSITE" id="PS50942">
    <property type="entry name" value="ENTH"/>
    <property type="match status" value="1"/>
</dbReference>
<evidence type="ECO:0000256" key="6">
    <source>
        <dbReference type="SAM" id="MobiDB-lite"/>
    </source>
</evidence>
<feature type="compositionally biased region" description="Basic and acidic residues" evidence="6">
    <location>
        <begin position="197"/>
        <end position="223"/>
    </location>
</feature>
<dbReference type="InterPro" id="IPR008942">
    <property type="entry name" value="ENTH_VHS"/>
</dbReference>
<feature type="compositionally biased region" description="Polar residues" evidence="6">
    <location>
        <begin position="238"/>
        <end position="259"/>
    </location>
</feature>
<dbReference type="SMART" id="SM00273">
    <property type="entry name" value="ENTH"/>
    <property type="match status" value="1"/>
</dbReference>
<evidence type="ECO:0000256" key="2">
    <source>
        <dbReference type="ARBA" id="ARBA00004555"/>
    </source>
</evidence>
<evidence type="ECO:0000313" key="9">
    <source>
        <dbReference type="Proteomes" id="UP001417504"/>
    </source>
</evidence>
<dbReference type="GO" id="GO:0005543">
    <property type="term" value="F:phospholipid binding"/>
    <property type="evidence" value="ECO:0007669"/>
    <property type="project" value="TreeGrafter"/>
</dbReference>
<comment type="subcellular location">
    <subcellularLocation>
        <location evidence="1">Cytoplasmic vesicle</location>
        <location evidence="1">Clathrin-coated vesicle</location>
    </subcellularLocation>
    <subcellularLocation>
        <location evidence="2">Golgi apparatus</location>
    </subcellularLocation>
</comment>
<feature type="compositionally biased region" description="Polar residues" evidence="6">
    <location>
        <begin position="554"/>
        <end position="567"/>
    </location>
</feature>
<reference evidence="8 9" key="1">
    <citation type="submission" date="2024-01" db="EMBL/GenBank/DDBJ databases">
        <title>Genome assemblies of Stephania.</title>
        <authorList>
            <person name="Yang L."/>
        </authorList>
    </citation>
    <scope>NUCLEOTIDE SEQUENCE [LARGE SCALE GENOMIC DNA]</scope>
    <source>
        <strain evidence="8">QJT</strain>
        <tissue evidence="8">Leaf</tissue>
    </source>
</reference>
<dbReference type="GO" id="GO:0006897">
    <property type="term" value="P:endocytosis"/>
    <property type="evidence" value="ECO:0007669"/>
    <property type="project" value="TreeGrafter"/>
</dbReference>
<dbReference type="SUPFAM" id="SSF48464">
    <property type="entry name" value="ENTH/VHS domain"/>
    <property type="match status" value="1"/>
</dbReference>
<keyword evidence="9" id="KW-1185">Reference proteome</keyword>
<name>A0AAP0EZJ8_9MAGN</name>
<protein>
    <recommendedName>
        <fullName evidence="7">ENTH domain-containing protein</fullName>
    </recommendedName>
</protein>
<dbReference type="FunFam" id="1.25.40.90:FF:000006">
    <property type="entry name" value="Clathrin interactor 1"/>
    <property type="match status" value="1"/>
</dbReference>
<dbReference type="GO" id="GO:0005794">
    <property type="term" value="C:Golgi apparatus"/>
    <property type="evidence" value="ECO:0007669"/>
    <property type="project" value="UniProtKB-SubCell"/>
</dbReference>
<feature type="region of interest" description="Disordered" evidence="6">
    <location>
        <begin position="171"/>
        <end position="307"/>
    </location>
</feature>
<keyword evidence="5" id="KW-0968">Cytoplasmic vesicle</keyword>
<feature type="compositionally biased region" description="Low complexity" evidence="6">
    <location>
        <begin position="171"/>
        <end position="192"/>
    </location>
</feature>
<dbReference type="InterPro" id="IPR013809">
    <property type="entry name" value="ENTH"/>
</dbReference>
<dbReference type="AlphaFoldDB" id="A0AAP0EZJ8"/>
<feature type="region of interest" description="Disordered" evidence="6">
    <location>
        <begin position="394"/>
        <end position="414"/>
    </location>
</feature>
<dbReference type="PANTHER" id="PTHR12276">
    <property type="entry name" value="EPSIN/ENT-RELATED"/>
    <property type="match status" value="1"/>
</dbReference>
<evidence type="ECO:0000313" key="8">
    <source>
        <dbReference type="EMBL" id="KAK9102244.1"/>
    </source>
</evidence>
<accession>A0AAP0EZJ8</accession>
<feature type="region of interest" description="Disordered" evidence="6">
    <location>
        <begin position="439"/>
        <end position="471"/>
    </location>
</feature>
<dbReference type="Gene3D" id="1.25.40.90">
    <property type="match status" value="1"/>
</dbReference>
<comment type="caution">
    <text evidence="8">The sequence shown here is derived from an EMBL/GenBank/DDBJ whole genome shotgun (WGS) entry which is preliminary data.</text>
</comment>
<organism evidence="8 9">
    <name type="scientific">Stephania japonica</name>
    <dbReference type="NCBI Taxonomy" id="461633"/>
    <lineage>
        <taxon>Eukaryota</taxon>
        <taxon>Viridiplantae</taxon>
        <taxon>Streptophyta</taxon>
        <taxon>Embryophyta</taxon>
        <taxon>Tracheophyta</taxon>
        <taxon>Spermatophyta</taxon>
        <taxon>Magnoliopsida</taxon>
        <taxon>Ranunculales</taxon>
        <taxon>Menispermaceae</taxon>
        <taxon>Menispermoideae</taxon>
        <taxon>Cissampelideae</taxon>
        <taxon>Stephania</taxon>
    </lineage>
</organism>
<dbReference type="Proteomes" id="UP001417504">
    <property type="component" value="Unassembled WGS sequence"/>
</dbReference>
<dbReference type="GO" id="GO:0030125">
    <property type="term" value="C:clathrin vesicle coat"/>
    <property type="evidence" value="ECO:0007669"/>
    <property type="project" value="TreeGrafter"/>
</dbReference>
<comment type="similarity">
    <text evidence="3">Belongs to the epsin family.</text>
</comment>
<gene>
    <name evidence="8" type="ORF">Sjap_019498</name>
</gene>
<feature type="domain" description="ENTH" evidence="7">
    <location>
        <begin position="20"/>
        <end position="152"/>
    </location>
</feature>
<dbReference type="Pfam" id="PF01417">
    <property type="entry name" value="ENTH"/>
    <property type="match status" value="1"/>
</dbReference>
<dbReference type="GO" id="GO:0005768">
    <property type="term" value="C:endosome"/>
    <property type="evidence" value="ECO:0007669"/>
    <property type="project" value="TreeGrafter"/>
</dbReference>
<proteinExistence type="inferred from homology"/>
<dbReference type="EMBL" id="JBBNAE010000008">
    <property type="protein sequence ID" value="KAK9102244.1"/>
    <property type="molecule type" value="Genomic_DNA"/>
</dbReference>
<evidence type="ECO:0000256" key="5">
    <source>
        <dbReference type="ARBA" id="ARBA00023329"/>
    </source>
</evidence>
<evidence type="ECO:0000256" key="4">
    <source>
        <dbReference type="ARBA" id="ARBA00023034"/>
    </source>
</evidence>
<dbReference type="CDD" id="cd03571">
    <property type="entry name" value="ENTH"/>
    <property type="match status" value="1"/>
</dbReference>
<dbReference type="GO" id="GO:0005886">
    <property type="term" value="C:plasma membrane"/>
    <property type="evidence" value="ECO:0007669"/>
    <property type="project" value="TreeGrafter"/>
</dbReference>
<evidence type="ECO:0000259" key="7">
    <source>
        <dbReference type="PROSITE" id="PS50942"/>
    </source>
</evidence>
<feature type="compositionally biased region" description="Low complexity" evidence="6">
    <location>
        <begin position="295"/>
        <end position="307"/>
    </location>
</feature>
<dbReference type="GO" id="GO:0030276">
    <property type="term" value="F:clathrin binding"/>
    <property type="evidence" value="ECO:0007669"/>
    <property type="project" value="TreeGrafter"/>
</dbReference>
<dbReference type="PANTHER" id="PTHR12276:SF45">
    <property type="entry name" value="CLATHRIN INTERACTOR 1"/>
    <property type="match status" value="1"/>
</dbReference>
<sequence>MDFMKVLDQTVREIKREVNIKVLKVPEMEQKVLDATNNEAWGPHGSALAEIAQATKRFTECQLVMGVLWTRLADGGRNWRHVYKALAVIEYLIAHGSEKAVDDIIEHTFQISSLSGFEFVEPNGKDVGINVRKKSETIISLLNNKDKIEEVRNKAAANRDKYVGLSSSGISYKSSSTSSSFGSSNFQSSDRYGGYGSRRDGENFNDSYRDERFGNDDSGNSRERSRRGINKEDDGNNIKKTSTRYGRNQDVSPSSTSRAPSKLNHSDNDYGSIPPQSMSAPDDAEDDFDDFDPRGTSTTGKGSAASTVNEVDLLGDFLDAPVPAMAPPSSAENGKAAAEVDLFADATFVSAAPHVESGANSQAQASVDIFDSQPAFSSASSAPVDFFAAPSPVLQTDTQPQKTEAESSQTVDPFSSMPFNNFDGSDLFGAFTSHAGQSATEPTLNSVKEGNLNSVSQNPATESKPQPKKDAFQVKSGIWADSLSRGIIDLNISAPKKTNLADIGIVGLSDGTEENEKVLPAPSYMGRAMGMGSGLGRSGFNPSTGAGNGDDLFSSLSQQQHFGSFKK</sequence>
<evidence type="ECO:0000256" key="1">
    <source>
        <dbReference type="ARBA" id="ARBA00004132"/>
    </source>
</evidence>
<keyword evidence="4" id="KW-0333">Golgi apparatus</keyword>
<feature type="region of interest" description="Disordered" evidence="6">
    <location>
        <begin position="534"/>
        <end position="567"/>
    </location>
</feature>
<evidence type="ECO:0000256" key="3">
    <source>
        <dbReference type="ARBA" id="ARBA00010130"/>
    </source>
</evidence>
<feature type="compositionally biased region" description="Polar residues" evidence="6">
    <location>
        <begin position="439"/>
        <end position="464"/>
    </location>
</feature>